<accession>A0A6F8XMU2</accession>
<dbReference type="InterPro" id="IPR001031">
    <property type="entry name" value="Thioesterase"/>
</dbReference>
<dbReference type="KEGG" id="pfla:Pflav_015450"/>
<dbReference type="Gene3D" id="3.40.50.1820">
    <property type="entry name" value="alpha/beta hydrolase"/>
    <property type="match status" value="1"/>
</dbReference>
<dbReference type="GO" id="GO:0008610">
    <property type="term" value="P:lipid biosynthetic process"/>
    <property type="evidence" value="ECO:0007669"/>
    <property type="project" value="TreeGrafter"/>
</dbReference>
<sequence length="258" mass="27964">MTTGQAQRWFARAGNRPEAGCVLFCLPYSGGGASMFHDWRAAFPTEIEIAPVRLPGREDRIAEPIDLSPPAIAAAIAERVDRPYAVYGHSLGARLGFDVVRELRRLGARPPERLYVAAAVPPDEPVPLARAVELPDGAFLAALIDGIGAPTELRDLPELRELLLPVLRADFRWLHEYRFRPEPPLTVPVVALAGATDPQATPDRMAGWSRQAAAGFALYTLPGDHFFTRTCLTELAALLAADLSAVTDGAAARPPVYR</sequence>
<gene>
    <name evidence="3" type="ORF">Pflav_015450</name>
</gene>
<dbReference type="PANTHER" id="PTHR11487">
    <property type="entry name" value="THIOESTERASE"/>
    <property type="match status" value="1"/>
</dbReference>
<keyword evidence="4" id="KW-1185">Reference proteome</keyword>
<evidence type="ECO:0000313" key="3">
    <source>
        <dbReference type="EMBL" id="BCB75135.1"/>
    </source>
</evidence>
<dbReference type="InterPro" id="IPR012223">
    <property type="entry name" value="TEII"/>
</dbReference>
<evidence type="ECO:0000313" key="4">
    <source>
        <dbReference type="Proteomes" id="UP000502508"/>
    </source>
</evidence>
<feature type="domain" description="Thioesterase" evidence="2">
    <location>
        <begin position="23"/>
        <end position="236"/>
    </location>
</feature>
<dbReference type="SUPFAM" id="SSF53474">
    <property type="entry name" value="alpha/beta-Hydrolases"/>
    <property type="match status" value="1"/>
</dbReference>
<dbReference type="RefSeq" id="WP_173034753.1">
    <property type="nucleotide sequence ID" value="NZ_AP022870.1"/>
</dbReference>
<dbReference type="AlphaFoldDB" id="A0A6F8XMU2"/>
<dbReference type="Pfam" id="PF00975">
    <property type="entry name" value="Thioesterase"/>
    <property type="match status" value="1"/>
</dbReference>
<organism evidence="3 4">
    <name type="scientific">Phytohabitans flavus</name>
    <dbReference type="NCBI Taxonomy" id="1076124"/>
    <lineage>
        <taxon>Bacteria</taxon>
        <taxon>Bacillati</taxon>
        <taxon>Actinomycetota</taxon>
        <taxon>Actinomycetes</taxon>
        <taxon>Micromonosporales</taxon>
        <taxon>Micromonosporaceae</taxon>
    </lineage>
</organism>
<reference evidence="3 4" key="1">
    <citation type="submission" date="2020-03" db="EMBL/GenBank/DDBJ databases">
        <title>Whole genome shotgun sequence of Phytohabitans flavus NBRC 107702.</title>
        <authorList>
            <person name="Komaki H."/>
            <person name="Tamura T."/>
        </authorList>
    </citation>
    <scope>NUCLEOTIDE SEQUENCE [LARGE SCALE GENOMIC DNA]</scope>
    <source>
        <strain evidence="3 4">NBRC 107702</strain>
    </source>
</reference>
<dbReference type="Proteomes" id="UP000502508">
    <property type="component" value="Chromosome"/>
</dbReference>
<evidence type="ECO:0000259" key="2">
    <source>
        <dbReference type="Pfam" id="PF00975"/>
    </source>
</evidence>
<protein>
    <submittedName>
        <fullName evidence="3">Thioesterase</fullName>
    </submittedName>
</protein>
<dbReference type="EMBL" id="AP022870">
    <property type="protein sequence ID" value="BCB75135.1"/>
    <property type="molecule type" value="Genomic_DNA"/>
</dbReference>
<dbReference type="PANTHER" id="PTHR11487:SF0">
    <property type="entry name" value="S-ACYL FATTY ACID SYNTHASE THIOESTERASE, MEDIUM CHAIN"/>
    <property type="match status" value="1"/>
</dbReference>
<reference evidence="3 4" key="2">
    <citation type="submission" date="2020-03" db="EMBL/GenBank/DDBJ databases">
        <authorList>
            <person name="Ichikawa N."/>
            <person name="Kimura A."/>
            <person name="Kitahashi Y."/>
            <person name="Uohara A."/>
        </authorList>
    </citation>
    <scope>NUCLEOTIDE SEQUENCE [LARGE SCALE GENOMIC DNA]</scope>
    <source>
        <strain evidence="3 4">NBRC 107702</strain>
    </source>
</reference>
<proteinExistence type="inferred from homology"/>
<evidence type="ECO:0000256" key="1">
    <source>
        <dbReference type="ARBA" id="ARBA00007169"/>
    </source>
</evidence>
<name>A0A6F8XMU2_9ACTN</name>
<dbReference type="InterPro" id="IPR029058">
    <property type="entry name" value="AB_hydrolase_fold"/>
</dbReference>
<comment type="similarity">
    <text evidence="1">Belongs to the thioesterase family.</text>
</comment>